<accession>A0A3A3FLU3</accession>
<dbReference type="EMBL" id="QYUO01000002">
    <property type="protein sequence ID" value="RJF95691.1"/>
    <property type="molecule type" value="Genomic_DNA"/>
</dbReference>
<comment type="caution">
    <text evidence="1">The sequence shown here is derived from an EMBL/GenBank/DDBJ whole genome shotgun (WGS) entry which is preliminary data.</text>
</comment>
<dbReference type="Pfam" id="PF20212">
    <property type="entry name" value="DUF6572"/>
    <property type="match status" value="1"/>
</dbReference>
<evidence type="ECO:0000313" key="1">
    <source>
        <dbReference type="EMBL" id="RJF95691.1"/>
    </source>
</evidence>
<reference evidence="2" key="1">
    <citation type="submission" date="2018-09" db="EMBL/GenBank/DDBJ databases">
        <authorList>
            <person name="Zhu H."/>
        </authorList>
    </citation>
    <scope>NUCLEOTIDE SEQUENCE [LARGE SCALE GENOMIC DNA]</scope>
    <source>
        <strain evidence="2">K1R23-30</strain>
    </source>
</reference>
<sequence length="108" mass="11793">MAIEATNEVDAVGVDKASDETVLTIIDSLDWDNVSDHLYLLQEKLNAYLGFIESGELASAYPGSAGRKCRIDLILRFTLPPAAVASFEKIGTITKDYGAPFRWEVANV</sequence>
<gene>
    <name evidence="1" type="ORF">D3871_20135</name>
</gene>
<keyword evidence="2" id="KW-1185">Reference proteome</keyword>
<dbReference type="Proteomes" id="UP000265955">
    <property type="component" value="Unassembled WGS sequence"/>
</dbReference>
<evidence type="ECO:0000313" key="2">
    <source>
        <dbReference type="Proteomes" id="UP000265955"/>
    </source>
</evidence>
<organism evidence="1 2">
    <name type="scientific">Noviherbaspirillum saxi</name>
    <dbReference type="NCBI Taxonomy" id="2320863"/>
    <lineage>
        <taxon>Bacteria</taxon>
        <taxon>Pseudomonadati</taxon>
        <taxon>Pseudomonadota</taxon>
        <taxon>Betaproteobacteria</taxon>
        <taxon>Burkholderiales</taxon>
        <taxon>Oxalobacteraceae</taxon>
        <taxon>Noviherbaspirillum</taxon>
    </lineage>
</organism>
<dbReference type="AlphaFoldDB" id="A0A3A3FLU3"/>
<dbReference type="InterPro" id="IPR046702">
    <property type="entry name" value="DUF6572"/>
</dbReference>
<protein>
    <submittedName>
        <fullName evidence="1">Uncharacterized protein</fullName>
    </submittedName>
</protein>
<proteinExistence type="predicted"/>
<dbReference type="RefSeq" id="WP_119770840.1">
    <property type="nucleotide sequence ID" value="NZ_QYUO01000002.1"/>
</dbReference>
<name>A0A3A3FLU3_9BURK</name>